<dbReference type="Proteomes" id="UP000325902">
    <property type="component" value="Unassembled WGS sequence"/>
</dbReference>
<evidence type="ECO:0000256" key="1">
    <source>
        <dbReference type="SAM" id="MobiDB-lite"/>
    </source>
</evidence>
<feature type="compositionally biased region" description="Low complexity" evidence="1">
    <location>
        <begin position="76"/>
        <end position="88"/>
    </location>
</feature>
<sequence>MGLLRAATTFSVKDFTVSATTWLTISFRPFLQQAFFFVINSFFPIMFRANKRVTSTTASAPSPAAGGMDVMEVTRPRSAAGPARPPSRMQRKPKPQGPWPRDAGGQ</sequence>
<reference evidence="2 3" key="1">
    <citation type="journal article" date="2019" name="Sci. Rep.">
        <title>A multi-omics analysis of the grapevine pathogen Lasiodiplodia theobromae reveals that temperature affects the expression of virulence- and pathogenicity-related genes.</title>
        <authorList>
            <person name="Felix C."/>
            <person name="Meneses R."/>
            <person name="Goncalves M.F.M."/>
            <person name="Tilleman L."/>
            <person name="Duarte A.S."/>
            <person name="Jorrin-Novo J.V."/>
            <person name="Van de Peer Y."/>
            <person name="Deforce D."/>
            <person name="Van Nieuwerburgh F."/>
            <person name="Esteves A.C."/>
            <person name="Alves A."/>
        </authorList>
    </citation>
    <scope>NUCLEOTIDE SEQUENCE [LARGE SCALE GENOMIC DNA]</scope>
    <source>
        <strain evidence="2 3">LA-SOL3</strain>
    </source>
</reference>
<dbReference type="AlphaFoldDB" id="A0A5N5DFD7"/>
<evidence type="ECO:0000313" key="2">
    <source>
        <dbReference type="EMBL" id="KAB2576563.1"/>
    </source>
</evidence>
<dbReference type="OrthoDB" id="3922492at2759"/>
<name>A0A5N5DFD7_9PEZI</name>
<feature type="compositionally biased region" description="Low complexity" evidence="1">
    <location>
        <begin position="54"/>
        <end position="65"/>
    </location>
</feature>
<feature type="region of interest" description="Disordered" evidence="1">
    <location>
        <begin position="54"/>
        <end position="106"/>
    </location>
</feature>
<dbReference type="EMBL" id="VCHE01000023">
    <property type="protein sequence ID" value="KAB2576563.1"/>
    <property type="molecule type" value="Genomic_DNA"/>
</dbReference>
<keyword evidence="3" id="KW-1185">Reference proteome</keyword>
<organism evidence="2 3">
    <name type="scientific">Lasiodiplodia theobromae</name>
    <dbReference type="NCBI Taxonomy" id="45133"/>
    <lineage>
        <taxon>Eukaryota</taxon>
        <taxon>Fungi</taxon>
        <taxon>Dikarya</taxon>
        <taxon>Ascomycota</taxon>
        <taxon>Pezizomycotina</taxon>
        <taxon>Dothideomycetes</taxon>
        <taxon>Dothideomycetes incertae sedis</taxon>
        <taxon>Botryosphaeriales</taxon>
        <taxon>Botryosphaeriaceae</taxon>
        <taxon>Lasiodiplodia</taxon>
    </lineage>
</organism>
<protein>
    <submittedName>
        <fullName evidence="2">Uncharacterized protein</fullName>
    </submittedName>
</protein>
<accession>A0A5N5DFD7</accession>
<evidence type="ECO:0000313" key="3">
    <source>
        <dbReference type="Proteomes" id="UP000325902"/>
    </source>
</evidence>
<proteinExistence type="predicted"/>
<gene>
    <name evidence="2" type="ORF">DBV05_g4782</name>
</gene>
<comment type="caution">
    <text evidence="2">The sequence shown here is derived from an EMBL/GenBank/DDBJ whole genome shotgun (WGS) entry which is preliminary data.</text>
</comment>